<name>A0AAW8R0P1_9ALTE</name>
<comment type="caution">
    <text evidence="3">The sequence shown here is derived from an EMBL/GenBank/DDBJ whole genome shotgun (WGS) entry which is preliminary data.</text>
</comment>
<dbReference type="GO" id="GO:0006281">
    <property type="term" value="P:DNA repair"/>
    <property type="evidence" value="ECO:0007669"/>
    <property type="project" value="InterPro"/>
</dbReference>
<dbReference type="Pfam" id="PF01035">
    <property type="entry name" value="DNA_binding_1"/>
    <property type="match status" value="1"/>
</dbReference>
<dbReference type="InterPro" id="IPR014048">
    <property type="entry name" value="MethylDNA_cys_MeTrfase_DNA-bd"/>
</dbReference>
<dbReference type="Gene3D" id="1.10.10.10">
    <property type="entry name" value="Winged helix-like DNA-binding domain superfamily/Winged helix DNA-binding domain"/>
    <property type="match status" value="1"/>
</dbReference>
<dbReference type="CDD" id="cd06445">
    <property type="entry name" value="ATase"/>
    <property type="match status" value="1"/>
</dbReference>
<evidence type="ECO:0000259" key="2">
    <source>
        <dbReference type="Pfam" id="PF01035"/>
    </source>
</evidence>
<dbReference type="SUPFAM" id="SSF46767">
    <property type="entry name" value="Methylated DNA-protein cysteine methyltransferase, C-terminal domain"/>
    <property type="match status" value="1"/>
</dbReference>
<dbReference type="GO" id="GO:0003824">
    <property type="term" value="F:catalytic activity"/>
    <property type="evidence" value="ECO:0007669"/>
    <property type="project" value="InterPro"/>
</dbReference>
<proteinExistence type="predicted"/>
<evidence type="ECO:0000313" key="4">
    <source>
        <dbReference type="Proteomes" id="UP001249020"/>
    </source>
</evidence>
<dbReference type="InterPro" id="IPR036388">
    <property type="entry name" value="WH-like_DNA-bd_sf"/>
</dbReference>
<keyword evidence="4" id="KW-1185">Reference proteome</keyword>
<keyword evidence="1" id="KW-0227">DNA damage</keyword>
<evidence type="ECO:0000256" key="1">
    <source>
        <dbReference type="ARBA" id="ARBA00022763"/>
    </source>
</evidence>
<dbReference type="InterPro" id="IPR052520">
    <property type="entry name" value="ATL_DNA_repair"/>
</dbReference>
<evidence type="ECO:0000313" key="3">
    <source>
        <dbReference type="EMBL" id="MDT0582594.1"/>
    </source>
</evidence>
<dbReference type="EMBL" id="JAVRIE010000003">
    <property type="protein sequence ID" value="MDT0582594.1"/>
    <property type="molecule type" value="Genomic_DNA"/>
</dbReference>
<dbReference type="InterPro" id="IPR036217">
    <property type="entry name" value="MethylDNA_cys_MeTrfase_DNAb"/>
</dbReference>
<reference evidence="3 4" key="1">
    <citation type="submission" date="2023-09" db="EMBL/GenBank/DDBJ databases">
        <authorList>
            <person name="Rey-Velasco X."/>
        </authorList>
    </citation>
    <scope>NUCLEOTIDE SEQUENCE [LARGE SCALE GENOMIC DNA]</scope>
    <source>
        <strain evidence="3 4">W409</strain>
    </source>
</reference>
<sequence>MNPSYQKIWTTVNAIPPGKVASYGQVADLAGLPGRARLVGKSLGFVPEGQSVAWHRVLRSNGQLAFPKGSEQALKQTGLLQEENVVVLNHRVKFAEFQWQPDLGELLFTLKY</sequence>
<gene>
    <name evidence="3" type="ORF">RM544_08580</name>
</gene>
<protein>
    <submittedName>
        <fullName evidence="3">MGMT family protein</fullName>
    </submittedName>
</protein>
<dbReference type="Proteomes" id="UP001249020">
    <property type="component" value="Unassembled WGS sequence"/>
</dbReference>
<dbReference type="RefSeq" id="WP_311361377.1">
    <property type="nucleotide sequence ID" value="NZ_JAVRIE010000003.1"/>
</dbReference>
<organism evidence="3 4">
    <name type="scientific">Brumicola blandensis</name>
    <dbReference type="NCBI Taxonomy" id="3075611"/>
    <lineage>
        <taxon>Bacteria</taxon>
        <taxon>Pseudomonadati</taxon>
        <taxon>Pseudomonadota</taxon>
        <taxon>Gammaproteobacteria</taxon>
        <taxon>Alteromonadales</taxon>
        <taxon>Alteromonadaceae</taxon>
        <taxon>Brumicola</taxon>
    </lineage>
</organism>
<feature type="domain" description="Methylated-DNA-[protein]-cysteine S-methyltransferase DNA binding" evidence="2">
    <location>
        <begin position="5"/>
        <end position="85"/>
    </location>
</feature>
<dbReference type="PANTHER" id="PTHR42942:SF1">
    <property type="entry name" value="ALKYLTRANSFERASE-LIKE PROTEIN 1"/>
    <property type="match status" value="1"/>
</dbReference>
<dbReference type="AlphaFoldDB" id="A0AAW8R0P1"/>
<accession>A0AAW8R0P1</accession>
<dbReference type="PANTHER" id="PTHR42942">
    <property type="entry name" value="6-O-METHYLGUANINE DNA METHYLTRANSFERASE"/>
    <property type="match status" value="1"/>
</dbReference>